<feature type="domain" description="Mycothiol-dependent maleylpyruvate isomerase metal-binding" evidence="1">
    <location>
        <begin position="4"/>
        <end position="126"/>
    </location>
</feature>
<keyword evidence="3" id="KW-1185">Reference proteome</keyword>
<gene>
    <name evidence="2" type="ORF">K8U61_16535</name>
</gene>
<dbReference type="NCBIfam" id="TIGR03083">
    <property type="entry name" value="maleylpyruvate isomerase family mycothiol-dependent enzyme"/>
    <property type="match status" value="1"/>
</dbReference>
<name>A0ABS7UG29_9ACTN</name>
<dbReference type="EMBL" id="JAIQZJ010000009">
    <property type="protein sequence ID" value="MBZ5739784.1"/>
    <property type="molecule type" value="Genomic_DNA"/>
</dbReference>
<evidence type="ECO:0000313" key="2">
    <source>
        <dbReference type="EMBL" id="MBZ5739784.1"/>
    </source>
</evidence>
<dbReference type="Gene3D" id="1.20.120.450">
    <property type="entry name" value="dinb family like domain"/>
    <property type="match status" value="1"/>
</dbReference>
<dbReference type="InterPro" id="IPR017517">
    <property type="entry name" value="Maleyloyr_isom"/>
</dbReference>
<proteinExistence type="predicted"/>
<dbReference type="InterPro" id="IPR024344">
    <property type="entry name" value="MDMPI_metal-binding"/>
</dbReference>
<dbReference type="RefSeq" id="WP_224124144.1">
    <property type="nucleotide sequence ID" value="NZ_JAIQZJ010000009.1"/>
</dbReference>
<accession>A0ABS7UG29</accession>
<dbReference type="InterPro" id="IPR034660">
    <property type="entry name" value="DinB/YfiT-like"/>
</dbReference>
<comment type="caution">
    <text evidence="2">The sequence shown here is derived from an EMBL/GenBank/DDBJ whole genome shotgun (WGS) entry which is preliminary data.</text>
</comment>
<evidence type="ECO:0000313" key="3">
    <source>
        <dbReference type="Proteomes" id="UP000780875"/>
    </source>
</evidence>
<dbReference type="InterPro" id="IPR017520">
    <property type="entry name" value="CHP03086"/>
</dbReference>
<dbReference type="SUPFAM" id="SSF109854">
    <property type="entry name" value="DinB/YfiT-like putative metalloenzymes"/>
    <property type="match status" value="1"/>
</dbReference>
<dbReference type="NCBIfam" id="TIGR03086">
    <property type="entry name" value="TIGR03086 family metal-binding protein"/>
    <property type="match status" value="1"/>
</dbReference>
<sequence>MDDLAHAQEAMAAVLADLAASDWHLPSPCEGWEVGTVVRHLVTGDRAFVTSLGGTAYDLPAIALQVDAIPLGELPAAYDAGAVALHEALTTAEPGTAYPTGIGPMPPAAIAELRTIESLVHGWDVARGTGRALEVDEAVAERAIAHSLALMDRLPPDRTPFGPPQPVPDDAPAMARLVALLGRAV</sequence>
<dbReference type="Proteomes" id="UP000780875">
    <property type="component" value="Unassembled WGS sequence"/>
</dbReference>
<reference evidence="2 3" key="1">
    <citation type="submission" date="2021-09" db="EMBL/GenBank/DDBJ databases">
        <title>Whole genome sequence of Nocardioides sp. GBK3QG-3.</title>
        <authorList>
            <person name="Tuo L."/>
        </authorList>
    </citation>
    <scope>NUCLEOTIDE SEQUENCE [LARGE SCALE GENOMIC DNA]</scope>
    <source>
        <strain evidence="2 3">GBK3QG-3</strain>
    </source>
</reference>
<protein>
    <submittedName>
        <fullName evidence="2">TIGR03086 family protein</fullName>
    </submittedName>
</protein>
<dbReference type="Pfam" id="PF11716">
    <property type="entry name" value="MDMPI_N"/>
    <property type="match status" value="1"/>
</dbReference>
<organism evidence="2 3">
    <name type="scientific">Nocardioides mangrovi</name>
    <dbReference type="NCBI Taxonomy" id="2874580"/>
    <lineage>
        <taxon>Bacteria</taxon>
        <taxon>Bacillati</taxon>
        <taxon>Actinomycetota</taxon>
        <taxon>Actinomycetes</taxon>
        <taxon>Propionibacteriales</taxon>
        <taxon>Nocardioidaceae</taxon>
        <taxon>Nocardioides</taxon>
    </lineage>
</organism>
<evidence type="ECO:0000259" key="1">
    <source>
        <dbReference type="Pfam" id="PF11716"/>
    </source>
</evidence>